<evidence type="ECO:0000256" key="11">
    <source>
        <dbReference type="ARBA" id="ARBA00022927"/>
    </source>
</evidence>
<dbReference type="InterPro" id="IPR045859">
    <property type="entry name" value="RING-HC_PEX2"/>
</dbReference>
<evidence type="ECO:0000256" key="7">
    <source>
        <dbReference type="ARBA" id="ARBA00022723"/>
    </source>
</evidence>
<evidence type="ECO:0000256" key="10">
    <source>
        <dbReference type="ARBA" id="ARBA00022833"/>
    </source>
</evidence>
<comment type="similarity">
    <text evidence="3">Belongs to the pex2/pex10/pex12 family.</text>
</comment>
<evidence type="ECO:0000256" key="6">
    <source>
        <dbReference type="ARBA" id="ARBA00022692"/>
    </source>
</evidence>
<evidence type="ECO:0000256" key="14">
    <source>
        <dbReference type="ARBA" id="ARBA00023140"/>
    </source>
</evidence>
<comment type="catalytic activity">
    <reaction evidence="16">
        <text>[E2 ubiquitin-conjugating enzyme]-S-ubiquitinyl-L-cysteine + [acceptor protein]-L-cysteine = [E2 ubiquitin-conjugating enzyme]-L-cysteine + [acceptor protein]-S-ubiquitinyl-L-cysteine.</text>
        <dbReference type="EC" id="2.3.2.36"/>
    </reaction>
</comment>
<evidence type="ECO:0000256" key="4">
    <source>
        <dbReference type="ARBA" id="ARBA00022448"/>
    </source>
</evidence>
<evidence type="ECO:0000256" key="17">
    <source>
        <dbReference type="ARBA" id="ARBA00034523"/>
    </source>
</evidence>
<protein>
    <recommendedName>
        <fullName evidence="17">RING-type E3 ubiquitin transferase (cysteine targeting)</fullName>
        <ecNumber evidence="17">2.3.2.36</ecNumber>
    </recommendedName>
    <alternativeName>
        <fullName evidence="15">Peroxin-2</fullName>
    </alternativeName>
</protein>
<organism evidence="19 20">
    <name type="scientific">Phytophthora nicotianae</name>
    <name type="common">Potato buckeye rot agent</name>
    <name type="synonym">Phytophthora parasitica</name>
    <dbReference type="NCBI Taxonomy" id="4792"/>
    <lineage>
        <taxon>Eukaryota</taxon>
        <taxon>Sar</taxon>
        <taxon>Stramenopiles</taxon>
        <taxon>Oomycota</taxon>
        <taxon>Peronosporomycetes</taxon>
        <taxon>Peronosporales</taxon>
        <taxon>Peronosporaceae</taxon>
        <taxon>Phytophthora</taxon>
    </lineage>
</organism>
<keyword evidence="10" id="KW-0862">Zinc</keyword>
<keyword evidence="6" id="KW-0812">Transmembrane</keyword>
<evidence type="ECO:0000313" key="19">
    <source>
        <dbReference type="EMBL" id="KUF77361.1"/>
    </source>
</evidence>
<keyword evidence="9" id="KW-0833">Ubl conjugation pathway</keyword>
<sequence>MQPHLQAAAAALQESRGTAFRDSNAVDLRVQYKSLRSPPSNLRVNKWDALILDSEILGLLKAPMKSMFSMFEPGIVDRVKPEIDAVLGAMLFVFTTGVGRPTPGMKLENVRYAPHLLTRHRVGAFFLLSVGVPYVWKRLIRYLSSSRWTARGDRSDGGETSRERMLALMKKLETLVITCQFVNLLIFLRKGTYRSLPERCLGMKMESITPSTAPRSINFEYMTRQLLWEGLMCCLCGISPPQTPYITSCKHVYCYYCLQTAVATEDDFAGRAVSGLDDAIQDSDNLRTLATDATSQLNVLGHDRDTLGVDGAQVRVLEQTHKVSLGGLLQGQDGRTLETQVGLEVLGDFTHQTLERQLADQKLRRLLVTTDLTQSDRTRAVTVRLLDTAGGRGRLTGGLCGELLARGLASGGLAGGLLGTSHCDLEKLC</sequence>
<dbReference type="CDD" id="cd16526">
    <property type="entry name" value="RING-HC_PEX2"/>
    <property type="match status" value="1"/>
</dbReference>
<dbReference type="GO" id="GO:0061630">
    <property type="term" value="F:ubiquitin protein ligase activity"/>
    <property type="evidence" value="ECO:0007669"/>
    <property type="project" value="UniProtKB-EC"/>
</dbReference>
<evidence type="ECO:0000256" key="15">
    <source>
        <dbReference type="ARBA" id="ARBA00032511"/>
    </source>
</evidence>
<dbReference type="Proteomes" id="UP000052943">
    <property type="component" value="Unassembled WGS sequence"/>
</dbReference>
<accession>A0A0W8C017</accession>
<evidence type="ECO:0000256" key="5">
    <source>
        <dbReference type="ARBA" id="ARBA00022679"/>
    </source>
</evidence>
<gene>
    <name evidence="19" type="ORF">AM587_10013328</name>
</gene>
<dbReference type="STRING" id="4790.A0A0W8C017"/>
<keyword evidence="11" id="KW-0653">Protein transport</keyword>
<keyword evidence="13" id="KW-0472">Membrane</keyword>
<keyword evidence="12" id="KW-1133">Transmembrane helix</keyword>
<evidence type="ECO:0000256" key="1">
    <source>
        <dbReference type="ARBA" id="ARBA00004585"/>
    </source>
</evidence>
<dbReference type="InterPro" id="IPR017907">
    <property type="entry name" value="Znf_RING_CS"/>
</dbReference>
<dbReference type="PANTHER" id="PTHR48178:SF1">
    <property type="entry name" value="PEROXISOME BIOGENESIS FACTOR 2"/>
    <property type="match status" value="1"/>
</dbReference>
<dbReference type="EC" id="2.3.2.36" evidence="17"/>
<evidence type="ECO:0000259" key="18">
    <source>
        <dbReference type="Pfam" id="PF04757"/>
    </source>
</evidence>
<dbReference type="SUPFAM" id="SSF57850">
    <property type="entry name" value="RING/U-box"/>
    <property type="match status" value="1"/>
</dbReference>
<comment type="pathway">
    <text evidence="2">Protein modification; protein ubiquitination.</text>
</comment>
<keyword evidence="4" id="KW-0813">Transport</keyword>
<evidence type="ECO:0000256" key="9">
    <source>
        <dbReference type="ARBA" id="ARBA00022786"/>
    </source>
</evidence>
<dbReference type="AlphaFoldDB" id="A0A0W8C017"/>
<evidence type="ECO:0000256" key="13">
    <source>
        <dbReference type="ARBA" id="ARBA00023136"/>
    </source>
</evidence>
<dbReference type="InterPro" id="IPR006845">
    <property type="entry name" value="Pex_N"/>
</dbReference>
<evidence type="ECO:0000256" key="8">
    <source>
        <dbReference type="ARBA" id="ARBA00022771"/>
    </source>
</evidence>
<comment type="subcellular location">
    <subcellularLocation>
        <location evidence="1">Peroxisome membrane</location>
        <topology evidence="1">Multi-pass membrane protein</topology>
    </subcellularLocation>
</comment>
<reference evidence="19 20" key="1">
    <citation type="submission" date="2015-11" db="EMBL/GenBank/DDBJ databases">
        <title>Genomes and virulence difference between two physiological races of Phytophthora nicotianae.</title>
        <authorList>
            <person name="Liu H."/>
            <person name="Ma X."/>
            <person name="Yu H."/>
            <person name="Fang D."/>
            <person name="Li Y."/>
            <person name="Wang X."/>
            <person name="Wang W."/>
            <person name="Dong Y."/>
            <person name="Xiao B."/>
        </authorList>
    </citation>
    <scope>NUCLEOTIDE SEQUENCE [LARGE SCALE GENOMIC DNA]</scope>
    <source>
        <strain evidence="20">race 0</strain>
    </source>
</reference>
<dbReference type="PANTHER" id="PTHR48178">
    <property type="entry name" value="PEROXISOME BIOGENESIS FACTOR 2"/>
    <property type="match status" value="1"/>
</dbReference>
<keyword evidence="14" id="KW-0576">Peroxisome</keyword>
<dbReference type="EMBL" id="LNFO01005594">
    <property type="protein sequence ID" value="KUF77361.1"/>
    <property type="molecule type" value="Genomic_DNA"/>
</dbReference>
<dbReference type="GO" id="GO:0005778">
    <property type="term" value="C:peroxisomal membrane"/>
    <property type="evidence" value="ECO:0007669"/>
    <property type="project" value="UniProtKB-SubCell"/>
</dbReference>
<keyword evidence="8" id="KW-0863">Zinc-finger</keyword>
<dbReference type="InterPro" id="IPR025654">
    <property type="entry name" value="PEX2/10"/>
</dbReference>
<evidence type="ECO:0000256" key="12">
    <source>
        <dbReference type="ARBA" id="ARBA00022989"/>
    </source>
</evidence>
<comment type="caution">
    <text evidence="19">The sequence shown here is derived from an EMBL/GenBank/DDBJ whole genome shotgun (WGS) entry which is preliminary data.</text>
</comment>
<keyword evidence="5" id="KW-0808">Transferase</keyword>
<keyword evidence="7" id="KW-0479">Metal-binding</keyword>
<dbReference type="PROSITE" id="PS00518">
    <property type="entry name" value="ZF_RING_1"/>
    <property type="match status" value="1"/>
</dbReference>
<name>A0A0W8C017_PHYNI</name>
<dbReference type="GO" id="GO:0008270">
    <property type="term" value="F:zinc ion binding"/>
    <property type="evidence" value="ECO:0007669"/>
    <property type="project" value="UniProtKB-KW"/>
</dbReference>
<dbReference type="OrthoDB" id="1701437at2759"/>
<evidence type="ECO:0000256" key="2">
    <source>
        <dbReference type="ARBA" id="ARBA00004906"/>
    </source>
</evidence>
<dbReference type="Pfam" id="PF04757">
    <property type="entry name" value="Pex2_Pex12"/>
    <property type="match status" value="1"/>
</dbReference>
<evidence type="ECO:0000313" key="20">
    <source>
        <dbReference type="Proteomes" id="UP000052943"/>
    </source>
</evidence>
<evidence type="ECO:0000256" key="16">
    <source>
        <dbReference type="ARBA" id="ARBA00034438"/>
    </source>
</evidence>
<feature type="domain" description="Pex N-terminal" evidence="18">
    <location>
        <begin position="53"/>
        <end position="240"/>
    </location>
</feature>
<evidence type="ECO:0000256" key="3">
    <source>
        <dbReference type="ARBA" id="ARBA00008704"/>
    </source>
</evidence>
<dbReference type="GO" id="GO:0016558">
    <property type="term" value="P:protein import into peroxisome matrix"/>
    <property type="evidence" value="ECO:0007669"/>
    <property type="project" value="InterPro"/>
</dbReference>
<proteinExistence type="inferred from homology"/>